<dbReference type="PANTHER" id="PTHR30313">
    <property type="entry name" value="DNA PRIMASE"/>
    <property type="match status" value="1"/>
</dbReference>
<keyword evidence="3" id="KW-0808">Transferase</keyword>
<dbReference type="Gene3D" id="3.40.1360.10">
    <property type="match status" value="1"/>
</dbReference>
<accession>A0ABV7ZJN8</accession>
<dbReference type="CDD" id="cd03364">
    <property type="entry name" value="TOPRIM_DnaG_primases"/>
    <property type="match status" value="1"/>
</dbReference>
<keyword evidence="7" id="KW-0863">Zinc-finger</keyword>
<keyword evidence="4" id="KW-0548">Nucleotidyltransferase</keyword>
<gene>
    <name evidence="11" type="ORF">ACFOPX_05030</name>
</gene>
<evidence type="ECO:0000256" key="7">
    <source>
        <dbReference type="ARBA" id="ARBA00022771"/>
    </source>
</evidence>
<dbReference type="InterPro" id="IPR002694">
    <property type="entry name" value="Znf_CHC2"/>
</dbReference>
<evidence type="ECO:0000313" key="12">
    <source>
        <dbReference type="Proteomes" id="UP001595783"/>
    </source>
</evidence>
<comment type="caution">
    <text evidence="11">The sequence shown here is derived from an EMBL/GenBank/DDBJ whole genome shotgun (WGS) entry which is preliminary data.</text>
</comment>
<evidence type="ECO:0000256" key="4">
    <source>
        <dbReference type="ARBA" id="ARBA00022695"/>
    </source>
</evidence>
<dbReference type="Pfam" id="PF13155">
    <property type="entry name" value="Toprim_2"/>
    <property type="match status" value="1"/>
</dbReference>
<dbReference type="InterPro" id="IPR036977">
    <property type="entry name" value="DNA_primase_Znf_CHC2"/>
</dbReference>
<evidence type="ECO:0000256" key="8">
    <source>
        <dbReference type="ARBA" id="ARBA00022833"/>
    </source>
</evidence>
<protein>
    <submittedName>
        <fullName evidence="11">CHC2 zinc finger domain-containing protein</fullName>
    </submittedName>
</protein>
<feature type="domain" description="Toprim" evidence="10">
    <location>
        <begin position="235"/>
        <end position="319"/>
    </location>
</feature>
<dbReference type="Gene3D" id="3.90.980.10">
    <property type="entry name" value="DNA primase, catalytic core, N-terminal domain"/>
    <property type="match status" value="1"/>
</dbReference>
<keyword evidence="9" id="KW-0804">Transcription</keyword>
<organism evidence="11 12">
    <name type="scientific">Helicobacter baculiformis</name>
    <dbReference type="NCBI Taxonomy" id="427351"/>
    <lineage>
        <taxon>Bacteria</taxon>
        <taxon>Pseudomonadati</taxon>
        <taxon>Campylobacterota</taxon>
        <taxon>Epsilonproteobacteria</taxon>
        <taxon>Campylobacterales</taxon>
        <taxon>Helicobacteraceae</taxon>
        <taxon>Helicobacter</taxon>
    </lineage>
</organism>
<dbReference type="Pfam" id="PF01807">
    <property type="entry name" value="Zn_ribbon_DnaG"/>
    <property type="match status" value="1"/>
</dbReference>
<evidence type="ECO:0000256" key="6">
    <source>
        <dbReference type="ARBA" id="ARBA00022723"/>
    </source>
</evidence>
<evidence type="ECO:0000259" key="10">
    <source>
        <dbReference type="PROSITE" id="PS50880"/>
    </source>
</evidence>
<evidence type="ECO:0000256" key="5">
    <source>
        <dbReference type="ARBA" id="ARBA00022705"/>
    </source>
</evidence>
<dbReference type="PANTHER" id="PTHR30313:SF2">
    <property type="entry name" value="DNA PRIMASE"/>
    <property type="match status" value="1"/>
</dbReference>
<proteinExistence type="predicted"/>
<dbReference type="SUPFAM" id="SSF57783">
    <property type="entry name" value="Zinc beta-ribbon"/>
    <property type="match status" value="1"/>
</dbReference>
<dbReference type="InterPro" id="IPR050219">
    <property type="entry name" value="DnaG_primase"/>
</dbReference>
<dbReference type="InterPro" id="IPR013264">
    <property type="entry name" value="DNAG_N"/>
</dbReference>
<evidence type="ECO:0000313" key="11">
    <source>
        <dbReference type="EMBL" id="MFC3847894.1"/>
    </source>
</evidence>
<keyword evidence="5" id="KW-0235">DNA replication</keyword>
<dbReference type="InterPro" id="IPR006171">
    <property type="entry name" value="TOPRIM_dom"/>
</dbReference>
<evidence type="ECO:0000256" key="9">
    <source>
        <dbReference type="ARBA" id="ARBA00023163"/>
    </source>
</evidence>
<dbReference type="RefSeq" id="WP_104752990.1">
    <property type="nucleotide sequence ID" value="NZ_FZMF01000070.1"/>
</dbReference>
<name>A0ABV7ZJN8_9HELI</name>
<dbReference type="Proteomes" id="UP001595783">
    <property type="component" value="Unassembled WGS sequence"/>
</dbReference>
<keyword evidence="2" id="KW-0639">Primosome</keyword>
<keyword evidence="8" id="KW-0862">Zinc</keyword>
<keyword evidence="6" id="KW-0479">Metal-binding</keyword>
<dbReference type="EMBL" id="JBHRZO010000033">
    <property type="protein sequence ID" value="MFC3847894.1"/>
    <property type="molecule type" value="Genomic_DNA"/>
</dbReference>
<dbReference type="SMART" id="SM00493">
    <property type="entry name" value="TOPRIM"/>
    <property type="match status" value="1"/>
</dbReference>
<reference evidence="12" key="1">
    <citation type="journal article" date="2019" name="Int. J. Syst. Evol. Microbiol.">
        <title>The Global Catalogue of Microorganisms (GCM) 10K type strain sequencing project: providing services to taxonomists for standard genome sequencing and annotation.</title>
        <authorList>
            <consortium name="The Broad Institute Genomics Platform"/>
            <consortium name="The Broad Institute Genome Sequencing Center for Infectious Disease"/>
            <person name="Wu L."/>
            <person name="Ma J."/>
        </authorList>
    </citation>
    <scope>NUCLEOTIDE SEQUENCE [LARGE SCALE GENOMIC DNA]</scope>
    <source>
        <strain evidence="12">CCUG 53816</strain>
    </source>
</reference>
<evidence type="ECO:0000256" key="3">
    <source>
        <dbReference type="ARBA" id="ARBA00022679"/>
    </source>
</evidence>
<dbReference type="Pfam" id="PF08275">
    <property type="entry name" value="DNAG_N"/>
    <property type="match status" value="1"/>
</dbReference>
<keyword evidence="12" id="KW-1185">Reference proteome</keyword>
<dbReference type="SUPFAM" id="SSF56731">
    <property type="entry name" value="DNA primase core"/>
    <property type="match status" value="1"/>
</dbReference>
<dbReference type="InterPro" id="IPR037068">
    <property type="entry name" value="DNA_primase_core_N_sf"/>
</dbReference>
<evidence type="ECO:0000256" key="1">
    <source>
        <dbReference type="ARBA" id="ARBA00022478"/>
    </source>
</evidence>
<dbReference type="SMART" id="SM00400">
    <property type="entry name" value="ZnF_CHCC"/>
    <property type="match status" value="1"/>
</dbReference>
<keyword evidence="1" id="KW-0240">DNA-directed RNA polymerase</keyword>
<sequence>MIKNLEALRARVRVVDVLEKYLTLRRCGAYFRCHCPFHEEKTPSFMVNPARNNWTCYGCGVSGDAFNFLQEKLGLEFREAVQEVARMYDFVLEEDKAAPAPQPELKVLEHAHVLMVQALREQEDAWKYLEQRGMSAELITRFELGYCSSSVNRDLLKQFSTTQLKESGLVSNVDRGCVLSGRIVFPIHNRFAKLIGFSGRLLAPMGVKYLHTRGLVKHALLWNYPRARHHINNRRQVIICEGVFDVMGFEAFGYPNVVCCMGASFNQEHLDMLASLECEILFCLDGDSAGLEGLKRALSLCFKRGYAHVGVLTIKGCKDMGEALALGVKPPMIKSEGWAYFCKLLLRAGLTPMQKDHNYRFLCHLVERYPPFLKVACLQTLKKISPQIVQEDLKNRVEQVSNKHKELKRGAYFLEGRILRAMLEHPEFRFTASKCLSAHDFRMQEEFKNILLGDVGALGFLKVKFSPIAPKDFDRVLEDFKLHTLKRSLQEALAGGDLHLCGALEHKIAQLERARLKNKF</sequence>
<dbReference type="InterPro" id="IPR034151">
    <property type="entry name" value="TOPRIM_DnaG_bac"/>
</dbReference>
<dbReference type="Gene3D" id="3.90.580.10">
    <property type="entry name" value="Zinc finger, CHC2-type domain"/>
    <property type="match status" value="1"/>
</dbReference>
<evidence type="ECO:0000256" key="2">
    <source>
        <dbReference type="ARBA" id="ARBA00022515"/>
    </source>
</evidence>
<dbReference type="PROSITE" id="PS50880">
    <property type="entry name" value="TOPRIM"/>
    <property type="match status" value="1"/>
</dbReference>